<keyword evidence="1" id="KW-1133">Transmembrane helix</keyword>
<evidence type="ECO:0000313" key="2">
    <source>
        <dbReference type="EMBL" id="MCI60681.1"/>
    </source>
</evidence>
<proteinExistence type="predicted"/>
<accession>A0A392THR8</accession>
<evidence type="ECO:0000313" key="3">
    <source>
        <dbReference type="Proteomes" id="UP000265520"/>
    </source>
</evidence>
<comment type="caution">
    <text evidence="2">The sequence shown here is derived from an EMBL/GenBank/DDBJ whole genome shotgun (WGS) entry which is preliminary data.</text>
</comment>
<dbReference type="AlphaFoldDB" id="A0A392THR8"/>
<protein>
    <submittedName>
        <fullName evidence="2">Uncharacterized protein</fullName>
    </submittedName>
</protein>
<keyword evidence="1" id="KW-0472">Membrane</keyword>
<sequence>MKWDASLIVFKAQICLTEMVTLLICIILRLPIFQTPHLASSKLSTLNLM</sequence>
<evidence type="ECO:0000256" key="1">
    <source>
        <dbReference type="SAM" id="Phobius"/>
    </source>
</evidence>
<dbReference type="EMBL" id="LXQA010586170">
    <property type="protein sequence ID" value="MCI60681.1"/>
    <property type="molecule type" value="Genomic_DNA"/>
</dbReference>
<name>A0A392THR8_9FABA</name>
<reference evidence="2 3" key="1">
    <citation type="journal article" date="2018" name="Front. Plant Sci.">
        <title>Red Clover (Trifolium pratense) and Zigzag Clover (T. medium) - A Picture of Genomic Similarities and Differences.</title>
        <authorList>
            <person name="Dluhosova J."/>
            <person name="Istvanek J."/>
            <person name="Nedelnik J."/>
            <person name="Repkova J."/>
        </authorList>
    </citation>
    <scope>NUCLEOTIDE SEQUENCE [LARGE SCALE GENOMIC DNA]</scope>
    <source>
        <strain evidence="3">cv. 10/8</strain>
        <tissue evidence="2">Leaf</tissue>
    </source>
</reference>
<feature type="non-terminal residue" evidence="2">
    <location>
        <position position="49"/>
    </location>
</feature>
<dbReference type="Proteomes" id="UP000265520">
    <property type="component" value="Unassembled WGS sequence"/>
</dbReference>
<feature type="transmembrane region" description="Helical" evidence="1">
    <location>
        <begin position="12"/>
        <end position="32"/>
    </location>
</feature>
<keyword evidence="1" id="KW-0812">Transmembrane</keyword>
<keyword evidence="3" id="KW-1185">Reference proteome</keyword>
<organism evidence="2 3">
    <name type="scientific">Trifolium medium</name>
    <dbReference type="NCBI Taxonomy" id="97028"/>
    <lineage>
        <taxon>Eukaryota</taxon>
        <taxon>Viridiplantae</taxon>
        <taxon>Streptophyta</taxon>
        <taxon>Embryophyta</taxon>
        <taxon>Tracheophyta</taxon>
        <taxon>Spermatophyta</taxon>
        <taxon>Magnoliopsida</taxon>
        <taxon>eudicotyledons</taxon>
        <taxon>Gunneridae</taxon>
        <taxon>Pentapetalae</taxon>
        <taxon>rosids</taxon>
        <taxon>fabids</taxon>
        <taxon>Fabales</taxon>
        <taxon>Fabaceae</taxon>
        <taxon>Papilionoideae</taxon>
        <taxon>50 kb inversion clade</taxon>
        <taxon>NPAAA clade</taxon>
        <taxon>Hologalegina</taxon>
        <taxon>IRL clade</taxon>
        <taxon>Trifolieae</taxon>
        <taxon>Trifolium</taxon>
    </lineage>
</organism>